<evidence type="ECO:0000256" key="6">
    <source>
        <dbReference type="SAM" id="MobiDB-lite"/>
    </source>
</evidence>
<evidence type="ECO:0000259" key="8">
    <source>
        <dbReference type="Pfam" id="PF26577"/>
    </source>
</evidence>
<dbReference type="InterPro" id="IPR016690">
    <property type="entry name" value="TSEN34"/>
</dbReference>
<gene>
    <name evidence="9" type="ORF">ATEIFO6365_0009030100</name>
</gene>
<proteinExistence type="inferred from homology"/>
<dbReference type="GO" id="GO:0000379">
    <property type="term" value="P:tRNA-type intron splice site recognition and cleavage"/>
    <property type="evidence" value="ECO:0007669"/>
    <property type="project" value="UniProtKB-UniRule"/>
</dbReference>
<dbReference type="InterPro" id="IPR011856">
    <property type="entry name" value="tRNA_endonuc-like_dom_sf"/>
</dbReference>
<evidence type="ECO:0000259" key="7">
    <source>
        <dbReference type="Pfam" id="PF01974"/>
    </source>
</evidence>
<dbReference type="SUPFAM" id="SSF53032">
    <property type="entry name" value="tRNA-intron endonuclease catalytic domain-like"/>
    <property type="match status" value="1"/>
</dbReference>
<feature type="domain" description="tRNA intron endonuclease catalytic" evidence="7">
    <location>
        <begin position="217"/>
        <end position="290"/>
    </location>
</feature>
<feature type="region of interest" description="Disordered" evidence="6">
    <location>
        <begin position="108"/>
        <end position="207"/>
    </location>
</feature>
<dbReference type="InterPro" id="IPR036167">
    <property type="entry name" value="tRNA_intron_Endo_cat-like_sf"/>
</dbReference>
<evidence type="ECO:0000256" key="1">
    <source>
        <dbReference type="ARBA" id="ARBA00008078"/>
    </source>
</evidence>
<feature type="domain" description="TSEN34 N-terminal" evidence="8">
    <location>
        <begin position="9"/>
        <end position="78"/>
    </location>
</feature>
<dbReference type="GO" id="GO:0000213">
    <property type="term" value="F:tRNA-intron lyase activity"/>
    <property type="evidence" value="ECO:0007669"/>
    <property type="project" value="UniProtKB-UniRule"/>
</dbReference>
<comment type="function">
    <text evidence="4">Constitutes one of the two catalytic subunit of the tRNA-splicing endonuclease complex, a complex responsible for identification and cleavage of the splice sites in pre-tRNA. It cleaves pre-tRNA at the 5'- and 3'-splice sites to release the intron. The products are an intron and two tRNA half-molecules bearing 2',3'-cyclic phosphate and 5'-OH termini. There are no conserved sequences at the splice sites, but the intron is invariably located at the same site in the gene, placing the splice sites an invariant distance from the constant structural features of the tRNA body. It probably carries the active site for 3'-splice site cleavage.</text>
</comment>
<dbReference type="Gene3D" id="3.40.1350.10">
    <property type="match status" value="1"/>
</dbReference>
<dbReference type="Pfam" id="PF26577">
    <property type="entry name" value="TSEN34_N"/>
    <property type="match status" value="1"/>
</dbReference>
<name>A0A5M3ZBZ8_ASPTE</name>
<dbReference type="PANTHER" id="PTHR13070">
    <property type="entry name" value="TRNA-SPLICING ENDONUCLEASE SUBUNIT SEN34-RELATED"/>
    <property type="match status" value="1"/>
</dbReference>
<dbReference type="EC" id="4.6.1.16" evidence="5"/>
<protein>
    <recommendedName>
        <fullName evidence="5">tRNA-splicing endonuclease subunit Sen34</fullName>
        <ecNumber evidence="5">4.6.1.16</ecNumber>
    </recommendedName>
</protein>
<evidence type="ECO:0000313" key="9">
    <source>
        <dbReference type="EMBL" id="GFF18938.1"/>
    </source>
</evidence>
<reference evidence="9 10" key="1">
    <citation type="submission" date="2020-01" db="EMBL/GenBank/DDBJ databases">
        <title>Aspergillus terreus IFO 6365 whole genome shotgun sequence.</title>
        <authorList>
            <person name="Kanamasa S."/>
            <person name="Takahashi H."/>
        </authorList>
    </citation>
    <scope>NUCLEOTIDE SEQUENCE [LARGE SCALE GENOMIC DNA]</scope>
    <source>
        <strain evidence="9 10">IFO 6365</strain>
    </source>
</reference>
<dbReference type="GO" id="GO:0003676">
    <property type="term" value="F:nucleic acid binding"/>
    <property type="evidence" value="ECO:0007669"/>
    <property type="project" value="InterPro"/>
</dbReference>
<feature type="compositionally biased region" description="Basic and acidic residues" evidence="6">
    <location>
        <begin position="114"/>
        <end position="152"/>
    </location>
</feature>
<keyword evidence="9" id="KW-0378">Hydrolase</keyword>
<comment type="caution">
    <text evidence="9">The sequence shown here is derived from an EMBL/GenBank/DDBJ whole genome shotgun (WGS) entry which is preliminary data.</text>
</comment>
<accession>A0A5M3ZBZ8</accession>
<dbReference type="InterPro" id="IPR059049">
    <property type="entry name" value="TSEN34_N"/>
</dbReference>
<evidence type="ECO:0000256" key="5">
    <source>
        <dbReference type="PIRNR" id="PIRNR017250"/>
    </source>
</evidence>
<dbReference type="CDD" id="cd22363">
    <property type="entry name" value="tRNA-intron_lyase_C"/>
    <property type="match status" value="1"/>
</dbReference>
<dbReference type="VEuPathDB" id="FungiDB:ATEG_07683"/>
<dbReference type="GO" id="GO:0000214">
    <property type="term" value="C:tRNA-intron endonuclease complex"/>
    <property type="evidence" value="ECO:0007669"/>
    <property type="project" value="UniProtKB-UniRule"/>
</dbReference>
<sequence length="314" mass="34841">MDFQPDLPIPISYIAGNYYVFSIDAVSYLRREHHICGVLIGTLPQIPQQNIFLGLPLELMPEEARLLVEKGVACIVDEVKVQKQGMKALMEDDRRRYLQDLESQGLQAMRVQTSRKEQQKEKALKKIEQQKKAGKAKSDSRKQAPEADDKADNPMLDLFADDNGRVASPSPTISSSTGASVSKSDAAMGITPPTSHPPLPSKPSDDQLLPLPQVPSSYPLFAHLHSEGYFLSPGLRFGCQYLAYPGDPLRFHSHFVVVSAEWDEELDLMDLISGGRLGTGVKKGFLIGGAERKAEEHKDYQDCVRTFSLEWAGM</sequence>
<evidence type="ECO:0000313" key="10">
    <source>
        <dbReference type="Proteomes" id="UP000452235"/>
    </source>
</evidence>
<dbReference type="InterPro" id="IPR006676">
    <property type="entry name" value="tRNA_splic"/>
</dbReference>
<dbReference type="EMBL" id="BLJY01000009">
    <property type="protein sequence ID" value="GFF18938.1"/>
    <property type="molecule type" value="Genomic_DNA"/>
</dbReference>
<keyword evidence="3 5" id="KW-0456">Lyase</keyword>
<keyword evidence="9" id="KW-0255">Endonuclease</keyword>
<dbReference type="OrthoDB" id="48041at2759"/>
<dbReference type="FunFam" id="3.40.1350.10:FF:000008">
    <property type="entry name" value="tRNA-splicing endonuclease subunit Sen34"/>
    <property type="match status" value="1"/>
</dbReference>
<dbReference type="AlphaFoldDB" id="A0A5M3ZBZ8"/>
<keyword evidence="10" id="KW-1185">Reference proteome</keyword>
<keyword evidence="2 5" id="KW-0819">tRNA processing</keyword>
<evidence type="ECO:0000256" key="3">
    <source>
        <dbReference type="ARBA" id="ARBA00023239"/>
    </source>
</evidence>
<keyword evidence="9" id="KW-0540">Nuclease</keyword>
<dbReference type="InterPro" id="IPR006677">
    <property type="entry name" value="tRNA_intron_Endonuc_cat-like"/>
</dbReference>
<evidence type="ECO:0000256" key="4">
    <source>
        <dbReference type="ARBA" id="ARBA00059865"/>
    </source>
</evidence>
<evidence type="ECO:0000256" key="2">
    <source>
        <dbReference type="ARBA" id="ARBA00022694"/>
    </source>
</evidence>
<organism evidence="9 10">
    <name type="scientific">Aspergillus terreus</name>
    <dbReference type="NCBI Taxonomy" id="33178"/>
    <lineage>
        <taxon>Eukaryota</taxon>
        <taxon>Fungi</taxon>
        <taxon>Dikarya</taxon>
        <taxon>Ascomycota</taxon>
        <taxon>Pezizomycotina</taxon>
        <taxon>Eurotiomycetes</taxon>
        <taxon>Eurotiomycetidae</taxon>
        <taxon>Eurotiales</taxon>
        <taxon>Aspergillaceae</taxon>
        <taxon>Aspergillus</taxon>
        <taxon>Aspergillus subgen. Circumdati</taxon>
    </lineage>
</organism>
<dbReference type="PANTHER" id="PTHR13070:SF0">
    <property type="entry name" value="TRNA-SPLICING ENDONUCLEASE SUBUNIT SEN34"/>
    <property type="match status" value="1"/>
</dbReference>
<comment type="similarity">
    <text evidence="1 5">Belongs to the tRNA-intron endonuclease family.</text>
</comment>
<dbReference type="PIRSF" id="PIRSF017250">
    <property type="entry name" value="tRNA_splic_SEN34"/>
    <property type="match status" value="1"/>
</dbReference>
<dbReference type="Pfam" id="PF01974">
    <property type="entry name" value="tRNA_int_endo"/>
    <property type="match status" value="1"/>
</dbReference>
<dbReference type="NCBIfam" id="TIGR00324">
    <property type="entry name" value="endA"/>
    <property type="match status" value="1"/>
</dbReference>
<feature type="compositionally biased region" description="Polar residues" evidence="6">
    <location>
        <begin position="169"/>
        <end position="183"/>
    </location>
</feature>
<dbReference type="Proteomes" id="UP000452235">
    <property type="component" value="Unassembled WGS sequence"/>
</dbReference>